<dbReference type="AlphaFoldDB" id="A0A4Z2BBB5"/>
<dbReference type="Proteomes" id="UP000516260">
    <property type="component" value="Chromosome 5"/>
</dbReference>
<dbReference type="Pfam" id="PF04064">
    <property type="entry name" value="DUF384"/>
    <property type="match status" value="1"/>
</dbReference>
<evidence type="ECO:0000259" key="5">
    <source>
        <dbReference type="Pfam" id="PF04064"/>
    </source>
</evidence>
<feature type="compositionally biased region" description="Acidic residues" evidence="3">
    <location>
        <begin position="361"/>
        <end position="375"/>
    </location>
</feature>
<evidence type="ECO:0000313" key="6">
    <source>
        <dbReference type="EMBL" id="TNM89187.1"/>
    </source>
</evidence>
<keyword evidence="7" id="KW-1185">Reference proteome</keyword>
<sequence length="375" mass="42001">MDSCSSQAQMLLSEKETRELLSFLTHGARPDVKGQATGFLLGLSGNRDGCQVLGSKPDLLAALFALTSDRSVAVAKDCYHTFVNLSADKALHQVLVKDVDVLPLLFQRLVDPDFMLSDQISTILSNLAREEKTCETVFKVLQDGVGLPKLVEIFCNEGYNKQAKLHYLGPLLSNLTQLPEARKELLSQDRCLLQKLLPFTQYEASAVRRGGVVGTLRNCCFDHVRHEQLLSDAVDILPFLLLPLAGPEELTEEENEGLPVDLQYLPEDKKREEDPDIRKMLLETLLLLTATKFGRKTLRDKNVYLIVRELHKWEQDFQVSAACEKLVQVLIGDEPEQGMENLMEVEIPLDVEEKLNKADQEEVERAEDETGGGGQ</sequence>
<dbReference type="Pfam" id="PF04063">
    <property type="entry name" value="DUF383"/>
    <property type="match status" value="1"/>
</dbReference>
<dbReference type="InterPro" id="IPR011989">
    <property type="entry name" value="ARM-like"/>
</dbReference>
<evidence type="ECO:0000313" key="7">
    <source>
        <dbReference type="Proteomes" id="UP000516260"/>
    </source>
</evidence>
<dbReference type="InterPro" id="IPR016024">
    <property type="entry name" value="ARM-type_fold"/>
</dbReference>
<evidence type="ECO:0000256" key="3">
    <source>
        <dbReference type="SAM" id="MobiDB-lite"/>
    </source>
</evidence>
<protein>
    <recommendedName>
        <fullName evidence="2">Protein HGH1 homolog</fullName>
    </recommendedName>
</protein>
<reference evidence="6 7" key="1">
    <citation type="submission" date="2019-04" db="EMBL/GenBank/DDBJ databases">
        <title>The sequence and de novo assembly of Takifugu bimaculatus genome using PacBio and Hi-C technologies.</title>
        <authorList>
            <person name="Xu P."/>
            <person name="Liu B."/>
            <person name="Zhou Z."/>
        </authorList>
    </citation>
    <scope>NUCLEOTIDE SEQUENCE [LARGE SCALE GENOMIC DNA]</scope>
    <source>
        <strain evidence="6">TB-2018</strain>
        <tissue evidence="6">Muscle</tissue>
    </source>
</reference>
<feature type="domain" description="Protein HGH1 C-terminal" evidence="5">
    <location>
        <begin position="284"/>
        <end position="337"/>
    </location>
</feature>
<organism evidence="6 7">
    <name type="scientific">Takifugu bimaculatus</name>
    <dbReference type="NCBI Taxonomy" id="433685"/>
    <lineage>
        <taxon>Eukaryota</taxon>
        <taxon>Metazoa</taxon>
        <taxon>Chordata</taxon>
        <taxon>Craniata</taxon>
        <taxon>Vertebrata</taxon>
        <taxon>Euteleostomi</taxon>
        <taxon>Actinopterygii</taxon>
        <taxon>Neopterygii</taxon>
        <taxon>Teleostei</taxon>
        <taxon>Neoteleostei</taxon>
        <taxon>Acanthomorphata</taxon>
        <taxon>Eupercaria</taxon>
        <taxon>Tetraodontiformes</taxon>
        <taxon>Tetradontoidea</taxon>
        <taxon>Tetraodontidae</taxon>
        <taxon>Takifugu</taxon>
    </lineage>
</organism>
<comment type="caution">
    <text evidence="6">The sequence shown here is derived from an EMBL/GenBank/DDBJ whole genome shotgun (WGS) entry which is preliminary data.</text>
</comment>
<dbReference type="InterPro" id="IPR039717">
    <property type="entry name" value="Hgh1"/>
</dbReference>
<dbReference type="InterPro" id="IPR007205">
    <property type="entry name" value="Protein_HGH1_N"/>
</dbReference>
<gene>
    <name evidence="6" type="ORF">fugu_005442</name>
</gene>
<dbReference type="PANTHER" id="PTHR13387:SF9">
    <property type="entry name" value="PROTEIN HGH1 HOMOLOG"/>
    <property type="match status" value="1"/>
</dbReference>
<dbReference type="PANTHER" id="PTHR13387">
    <property type="entry name" value="PROTEIN HGH1 HOMOLOG"/>
    <property type="match status" value="1"/>
</dbReference>
<evidence type="ECO:0000259" key="4">
    <source>
        <dbReference type="Pfam" id="PF04063"/>
    </source>
</evidence>
<feature type="domain" description="Protein HGH1 N-terminal" evidence="4">
    <location>
        <begin position="109"/>
        <end position="279"/>
    </location>
</feature>
<dbReference type="SUPFAM" id="SSF48371">
    <property type="entry name" value="ARM repeat"/>
    <property type="match status" value="1"/>
</dbReference>
<evidence type="ECO:0000256" key="1">
    <source>
        <dbReference type="ARBA" id="ARBA00006712"/>
    </source>
</evidence>
<accession>A0A4Z2BBB5</accession>
<feature type="region of interest" description="Disordered" evidence="3">
    <location>
        <begin position="353"/>
        <end position="375"/>
    </location>
</feature>
<dbReference type="Gene3D" id="1.25.10.10">
    <property type="entry name" value="Leucine-rich Repeat Variant"/>
    <property type="match status" value="1"/>
</dbReference>
<dbReference type="InterPro" id="IPR007206">
    <property type="entry name" value="Protein_HGH1_C"/>
</dbReference>
<dbReference type="EMBL" id="SWLE01000018">
    <property type="protein sequence ID" value="TNM89187.1"/>
    <property type="molecule type" value="Genomic_DNA"/>
</dbReference>
<name>A0A4Z2BBB5_9TELE</name>
<evidence type="ECO:0000256" key="2">
    <source>
        <dbReference type="ARBA" id="ARBA00014076"/>
    </source>
</evidence>
<comment type="similarity">
    <text evidence="1">Belongs to the HGH1 family.</text>
</comment>
<proteinExistence type="inferred from homology"/>